<protein>
    <recommendedName>
        <fullName evidence="2">High-affinity zinc uptake system protein ZnuA</fullName>
    </recommendedName>
</protein>
<dbReference type="SUPFAM" id="SSF53807">
    <property type="entry name" value="Helical backbone' metal receptor"/>
    <property type="match status" value="1"/>
</dbReference>
<dbReference type="PANTHER" id="PTHR42953:SF3">
    <property type="entry name" value="HIGH-AFFINITY ZINC UPTAKE SYSTEM PROTEIN ZNUA"/>
    <property type="match status" value="1"/>
</dbReference>
<keyword evidence="9" id="KW-1185">Reference proteome</keyword>
<comment type="similarity">
    <text evidence="1">Belongs to the bacterial solute-binding protein 9 family.</text>
</comment>
<dbReference type="InterPro" id="IPR006127">
    <property type="entry name" value="ZnuA-like"/>
</dbReference>
<dbReference type="GO" id="GO:0006829">
    <property type="term" value="P:zinc ion transport"/>
    <property type="evidence" value="ECO:0007669"/>
    <property type="project" value="UniProtKB-KW"/>
</dbReference>
<name>A0A0H4I483_9GAMM</name>
<keyword evidence="5" id="KW-0406">Ion transport</keyword>
<dbReference type="Gene3D" id="3.40.50.1980">
    <property type="entry name" value="Nitrogenase molybdenum iron protein domain"/>
    <property type="match status" value="2"/>
</dbReference>
<feature type="region of interest" description="Disordered" evidence="6">
    <location>
        <begin position="120"/>
        <end position="168"/>
    </location>
</feature>
<reference evidence="8 9" key="1">
    <citation type="submission" date="2015-05" db="EMBL/GenBank/DDBJ databases">
        <title>Complete genome of Marinobacter psychrophilus strain 20041T isolated from sea-ice of the Canadian Basin.</title>
        <authorList>
            <person name="Song L."/>
            <person name="Ren L."/>
            <person name="Yu Y."/>
            <person name="Wang X."/>
        </authorList>
    </citation>
    <scope>NUCLEOTIDE SEQUENCE [LARGE SCALE GENOMIC DNA]</scope>
    <source>
        <strain evidence="8 9">20041</strain>
    </source>
</reference>
<feature type="chain" id="PRO_5005206062" description="High-affinity zinc uptake system protein ZnuA" evidence="7">
    <location>
        <begin position="23"/>
        <end position="334"/>
    </location>
</feature>
<evidence type="ECO:0000313" key="8">
    <source>
        <dbReference type="EMBL" id="AKO52510.1"/>
    </source>
</evidence>
<feature type="compositionally biased region" description="Basic and acidic residues" evidence="6">
    <location>
        <begin position="122"/>
        <end position="163"/>
    </location>
</feature>
<keyword evidence="5" id="KW-0864">Zinc transport</keyword>
<dbReference type="PATRIC" id="fig|330734.3.peg.1853"/>
<sequence length="334" mass="35838">MSKREKLMATAFIATLPFSANAVPNVATDITPIHSLVSQVMAGVGRPDLLVQSGASPHNYSLSPSEARALQEADVVFWVGEGLTPWLERSLDKLSPDSTKVELLEAMGTTTYAFREGATFDAHGDSDHDEEKEGEHDTHDDLQDGKEKDDEHNEGHHHEHSGTDPHAWLDPANGKVWLDVIAAALAEEDPENAAQYLENSAIGKADIDAAVSRIEITIAQLENKQFIVFHDAYQYFEKRFGILAAGAISIGDASKPSPARIAEIRAVVTNLDVSCVFTEPQYNPGIVKAVFGGTGVNTSGVIDPLGSGLATGANLYPDLLIEIADGLQSCLGKK</sequence>
<accession>A0A0H4I483</accession>
<keyword evidence="3" id="KW-0813">Transport</keyword>
<dbReference type="RefSeq" id="WP_048385431.1">
    <property type="nucleotide sequence ID" value="NZ_CP011494.1"/>
</dbReference>
<evidence type="ECO:0000256" key="6">
    <source>
        <dbReference type="SAM" id="MobiDB-lite"/>
    </source>
</evidence>
<evidence type="ECO:0000256" key="4">
    <source>
        <dbReference type="ARBA" id="ARBA00022729"/>
    </source>
</evidence>
<dbReference type="InterPro" id="IPR050492">
    <property type="entry name" value="Bact_metal-bind_prot9"/>
</dbReference>
<dbReference type="GO" id="GO:0046872">
    <property type="term" value="F:metal ion binding"/>
    <property type="evidence" value="ECO:0007669"/>
    <property type="project" value="InterPro"/>
</dbReference>
<dbReference type="STRING" id="330734.ABA45_08835"/>
<evidence type="ECO:0000256" key="2">
    <source>
        <dbReference type="ARBA" id="ARBA00015915"/>
    </source>
</evidence>
<keyword evidence="5" id="KW-0862">Zinc</keyword>
<evidence type="ECO:0000313" key="9">
    <source>
        <dbReference type="Proteomes" id="UP000036406"/>
    </source>
</evidence>
<evidence type="ECO:0000256" key="1">
    <source>
        <dbReference type="ARBA" id="ARBA00011028"/>
    </source>
</evidence>
<organism evidence="8 9">
    <name type="scientific">Marinobacter psychrophilus</name>
    <dbReference type="NCBI Taxonomy" id="330734"/>
    <lineage>
        <taxon>Bacteria</taxon>
        <taxon>Pseudomonadati</taxon>
        <taxon>Pseudomonadota</taxon>
        <taxon>Gammaproteobacteria</taxon>
        <taxon>Pseudomonadales</taxon>
        <taxon>Marinobacteraceae</taxon>
        <taxon>Marinobacter</taxon>
    </lineage>
</organism>
<dbReference type="Proteomes" id="UP000036406">
    <property type="component" value="Chromosome"/>
</dbReference>
<evidence type="ECO:0000256" key="7">
    <source>
        <dbReference type="SAM" id="SignalP"/>
    </source>
</evidence>
<gene>
    <name evidence="8" type="ORF">ABA45_08835</name>
</gene>
<proteinExistence type="inferred from homology"/>
<dbReference type="EMBL" id="CP011494">
    <property type="protein sequence ID" value="AKO52510.1"/>
    <property type="molecule type" value="Genomic_DNA"/>
</dbReference>
<dbReference type="PANTHER" id="PTHR42953">
    <property type="entry name" value="HIGH-AFFINITY ZINC UPTAKE SYSTEM PROTEIN ZNUA-RELATED"/>
    <property type="match status" value="1"/>
</dbReference>
<keyword evidence="4 7" id="KW-0732">Signal</keyword>
<dbReference type="Pfam" id="PF01297">
    <property type="entry name" value="ZnuA"/>
    <property type="match status" value="1"/>
</dbReference>
<dbReference type="KEGG" id="mpq:ABA45_08835"/>
<feature type="signal peptide" evidence="7">
    <location>
        <begin position="1"/>
        <end position="22"/>
    </location>
</feature>
<dbReference type="AlphaFoldDB" id="A0A0H4I483"/>
<evidence type="ECO:0000256" key="3">
    <source>
        <dbReference type="ARBA" id="ARBA00022448"/>
    </source>
</evidence>
<evidence type="ECO:0000256" key="5">
    <source>
        <dbReference type="ARBA" id="ARBA00022906"/>
    </source>
</evidence>